<proteinExistence type="predicted"/>
<reference evidence="2" key="2">
    <citation type="submission" date="2020-06" db="EMBL/GenBank/DDBJ databases">
        <authorList>
            <person name="Sheffer M."/>
        </authorList>
    </citation>
    <scope>NUCLEOTIDE SEQUENCE</scope>
</reference>
<name>A0A8T0F4I2_ARGBR</name>
<sequence length="259" mass="29372">MTESGTAVHWDERKTLTDAQIAAFHEETLARIHLFQNIEEALTNRSPLTRFWFFYLNFEVPDVTYIESPQQEEDVPSDGQNEDLELRITYPFLENGLAKNPRGSDFAEPECIFVNDICEETDDSGTKQEKHVLRVTYASIEIRPSTDGNSTVTSLNLQDSERSCSCTFNDKTKSVIPGEKAKHLRKSRSWLKGGVSLDTPSDQSPRFRSAQQPYSRVQRSRASIRRNTQNEKDDSTGGKEMASSSRPNPQLGRKFRCAG</sequence>
<reference evidence="2" key="1">
    <citation type="journal article" date="2020" name="bioRxiv">
        <title>Chromosome-level reference genome of the European wasp spider Argiope bruennichi: a resource for studies on range expansion and evolutionary adaptation.</title>
        <authorList>
            <person name="Sheffer M.M."/>
            <person name="Hoppe A."/>
            <person name="Krehenwinkel H."/>
            <person name="Uhl G."/>
            <person name="Kuss A.W."/>
            <person name="Jensen L."/>
            <person name="Jensen C."/>
            <person name="Gillespie R.G."/>
            <person name="Hoff K.J."/>
            <person name="Prost S."/>
        </authorList>
    </citation>
    <scope>NUCLEOTIDE SEQUENCE</scope>
</reference>
<dbReference type="EMBL" id="JABXBU010000030">
    <property type="protein sequence ID" value="KAF8785342.1"/>
    <property type="molecule type" value="Genomic_DNA"/>
</dbReference>
<feature type="compositionally biased region" description="Basic and acidic residues" evidence="1">
    <location>
        <begin position="228"/>
        <end position="237"/>
    </location>
</feature>
<evidence type="ECO:0000313" key="2">
    <source>
        <dbReference type="EMBL" id="KAF8785342.1"/>
    </source>
</evidence>
<dbReference type="Proteomes" id="UP000807504">
    <property type="component" value="Unassembled WGS sequence"/>
</dbReference>
<protein>
    <submittedName>
        <fullName evidence="2">Uncharacterized protein</fullName>
    </submittedName>
</protein>
<dbReference type="AlphaFoldDB" id="A0A8T0F4I2"/>
<gene>
    <name evidence="2" type="ORF">HNY73_010895</name>
</gene>
<keyword evidence="3" id="KW-1185">Reference proteome</keyword>
<comment type="caution">
    <text evidence="2">The sequence shown here is derived from an EMBL/GenBank/DDBJ whole genome shotgun (WGS) entry which is preliminary data.</text>
</comment>
<organism evidence="2 3">
    <name type="scientific">Argiope bruennichi</name>
    <name type="common">Wasp spider</name>
    <name type="synonym">Aranea bruennichi</name>
    <dbReference type="NCBI Taxonomy" id="94029"/>
    <lineage>
        <taxon>Eukaryota</taxon>
        <taxon>Metazoa</taxon>
        <taxon>Ecdysozoa</taxon>
        <taxon>Arthropoda</taxon>
        <taxon>Chelicerata</taxon>
        <taxon>Arachnida</taxon>
        <taxon>Araneae</taxon>
        <taxon>Araneomorphae</taxon>
        <taxon>Entelegynae</taxon>
        <taxon>Araneoidea</taxon>
        <taxon>Araneidae</taxon>
        <taxon>Argiope</taxon>
    </lineage>
</organism>
<accession>A0A8T0F4I2</accession>
<evidence type="ECO:0000256" key="1">
    <source>
        <dbReference type="SAM" id="MobiDB-lite"/>
    </source>
</evidence>
<evidence type="ECO:0000313" key="3">
    <source>
        <dbReference type="Proteomes" id="UP000807504"/>
    </source>
</evidence>
<feature type="compositionally biased region" description="Polar residues" evidence="1">
    <location>
        <begin position="198"/>
        <end position="217"/>
    </location>
</feature>
<feature type="region of interest" description="Disordered" evidence="1">
    <location>
        <begin position="192"/>
        <end position="259"/>
    </location>
</feature>